<dbReference type="GO" id="GO:0001164">
    <property type="term" value="F:RNA polymerase I core promoter sequence-specific DNA binding"/>
    <property type="evidence" value="ECO:0007669"/>
    <property type="project" value="InterPro"/>
</dbReference>
<dbReference type="AlphaFoldDB" id="A0A6A6QAT4"/>
<dbReference type="PANTHER" id="PTHR28244">
    <property type="entry name" value="RNA POLYMERASE I-SPECIFIC TRANSCRIPTION INITIATION FACTOR RRN11"/>
    <property type="match status" value="1"/>
</dbReference>
<reference evidence="2" key="1">
    <citation type="journal article" date="2020" name="Stud. Mycol.">
        <title>101 Dothideomycetes genomes: a test case for predicting lifestyles and emergence of pathogens.</title>
        <authorList>
            <person name="Haridas S."/>
            <person name="Albert R."/>
            <person name="Binder M."/>
            <person name="Bloem J."/>
            <person name="Labutti K."/>
            <person name="Salamov A."/>
            <person name="Andreopoulos B."/>
            <person name="Baker S."/>
            <person name="Barry K."/>
            <person name="Bills G."/>
            <person name="Bluhm B."/>
            <person name="Cannon C."/>
            <person name="Castanera R."/>
            <person name="Culley D."/>
            <person name="Daum C."/>
            <person name="Ezra D."/>
            <person name="Gonzalez J."/>
            <person name="Henrissat B."/>
            <person name="Kuo A."/>
            <person name="Liang C."/>
            <person name="Lipzen A."/>
            <person name="Lutzoni F."/>
            <person name="Magnuson J."/>
            <person name="Mondo S."/>
            <person name="Nolan M."/>
            <person name="Ohm R."/>
            <person name="Pangilinan J."/>
            <person name="Park H.-J."/>
            <person name="Ramirez L."/>
            <person name="Alfaro M."/>
            <person name="Sun H."/>
            <person name="Tritt A."/>
            <person name="Yoshinaga Y."/>
            <person name="Zwiers L.-H."/>
            <person name="Turgeon B."/>
            <person name="Goodwin S."/>
            <person name="Spatafora J."/>
            <person name="Crous P."/>
            <person name="Grigoriev I."/>
        </authorList>
    </citation>
    <scope>NUCLEOTIDE SEQUENCE</scope>
    <source>
        <strain evidence="2">CBS 269.34</strain>
    </source>
</reference>
<feature type="compositionally biased region" description="Acidic residues" evidence="1">
    <location>
        <begin position="38"/>
        <end position="50"/>
    </location>
</feature>
<evidence type="ECO:0000313" key="2">
    <source>
        <dbReference type="EMBL" id="KAF2489372.1"/>
    </source>
</evidence>
<dbReference type="InterPro" id="IPR007224">
    <property type="entry name" value="TIF_Rrn11"/>
</dbReference>
<evidence type="ECO:0000313" key="3">
    <source>
        <dbReference type="Proteomes" id="UP000799750"/>
    </source>
</evidence>
<feature type="compositionally biased region" description="Basic and acidic residues" evidence="1">
    <location>
        <begin position="410"/>
        <end position="432"/>
    </location>
</feature>
<feature type="region of interest" description="Disordered" evidence="1">
    <location>
        <begin position="1"/>
        <end position="70"/>
    </location>
</feature>
<gene>
    <name evidence="2" type="ORF">BU16DRAFT_472359</name>
</gene>
<dbReference type="GO" id="GO:0017025">
    <property type="term" value="F:TBP-class protein binding"/>
    <property type="evidence" value="ECO:0007669"/>
    <property type="project" value="TreeGrafter"/>
</dbReference>
<feature type="region of interest" description="Disordered" evidence="1">
    <location>
        <begin position="207"/>
        <end position="239"/>
    </location>
</feature>
<dbReference type="GO" id="GO:0001181">
    <property type="term" value="F:RNA polymerase I general transcription initiation factor activity"/>
    <property type="evidence" value="ECO:0007669"/>
    <property type="project" value="InterPro"/>
</dbReference>
<feature type="region of interest" description="Disordered" evidence="1">
    <location>
        <begin position="410"/>
        <end position="440"/>
    </location>
</feature>
<proteinExistence type="predicted"/>
<name>A0A6A6QAT4_9PEZI</name>
<sequence>MQYFVPPFDSSRQTTHSLRASRYQKLHTSGRKRKRHEDDEDPPESPDDSTDAGATSNTQSPSARASVASLSAAETAQLRVAGLLPHEGFQAPKKPFPHAPLPSKLPGSRTTAAHVQRELAALKPPLYAVAAAKATQRVDGVGQQDTLRQTHIGNLTTMLHRCLLEGDYERAGRAWGMLLRSHARGRPIDVRHNGRWAIGAEIHLQRNRISRQSQPDEHVEDSDSIQSQTDRHPASTEEDIFSEEGFRQARHYYDLLILQYPARKMHAHAVNQGHFYPAMFSLWIYEVSQQSKIAKERLKSAPHSSKSHSRGSDDSDMDESDHKSDVIMVVEMKRAREIAERLDQLLGAPPFDKRPDLLRLREMVARWVGDLIYQDDPGPGPMDEDGMEYNSFSDHSDAYETFIDSVSRFEEGPLPADRHSEEDGTQDSHRATEYSALVWN</sequence>
<dbReference type="GO" id="GO:0042790">
    <property type="term" value="P:nucleolar large rRNA transcription by RNA polymerase I"/>
    <property type="evidence" value="ECO:0007669"/>
    <property type="project" value="TreeGrafter"/>
</dbReference>
<dbReference type="Proteomes" id="UP000799750">
    <property type="component" value="Unassembled WGS sequence"/>
</dbReference>
<dbReference type="PANTHER" id="PTHR28244:SF1">
    <property type="entry name" value="RNA POLYMERASE I-SPECIFIC TRANSCRIPTION INITIATION FACTOR RRN11"/>
    <property type="match status" value="1"/>
</dbReference>
<organism evidence="2 3">
    <name type="scientific">Lophium mytilinum</name>
    <dbReference type="NCBI Taxonomy" id="390894"/>
    <lineage>
        <taxon>Eukaryota</taxon>
        <taxon>Fungi</taxon>
        <taxon>Dikarya</taxon>
        <taxon>Ascomycota</taxon>
        <taxon>Pezizomycotina</taxon>
        <taxon>Dothideomycetes</taxon>
        <taxon>Pleosporomycetidae</taxon>
        <taxon>Mytilinidiales</taxon>
        <taxon>Mytilinidiaceae</taxon>
        <taxon>Lophium</taxon>
    </lineage>
</organism>
<feature type="region of interest" description="Disordered" evidence="1">
    <location>
        <begin position="296"/>
        <end position="322"/>
    </location>
</feature>
<protein>
    <recommendedName>
        <fullName evidence="4">RNA polymerase I-specific transcription initiation factor rrn11</fullName>
    </recommendedName>
</protein>
<feature type="region of interest" description="Disordered" evidence="1">
    <location>
        <begin position="89"/>
        <end position="108"/>
    </location>
</feature>
<dbReference type="Pfam" id="PF04090">
    <property type="entry name" value="Rrn11"/>
    <property type="match status" value="1"/>
</dbReference>
<feature type="compositionally biased region" description="Basic residues" evidence="1">
    <location>
        <begin position="22"/>
        <end position="35"/>
    </location>
</feature>
<dbReference type="OrthoDB" id="2159786at2759"/>
<keyword evidence="3" id="KW-1185">Reference proteome</keyword>
<dbReference type="InterPro" id="IPR053029">
    <property type="entry name" value="RNA_pol_I-specific_init_factor"/>
</dbReference>
<dbReference type="EMBL" id="MU004199">
    <property type="protein sequence ID" value="KAF2489372.1"/>
    <property type="molecule type" value="Genomic_DNA"/>
</dbReference>
<dbReference type="GO" id="GO:0070860">
    <property type="term" value="C:RNA polymerase I core factor complex"/>
    <property type="evidence" value="ECO:0007669"/>
    <property type="project" value="TreeGrafter"/>
</dbReference>
<evidence type="ECO:0008006" key="4">
    <source>
        <dbReference type="Google" id="ProtNLM"/>
    </source>
</evidence>
<accession>A0A6A6QAT4</accession>
<feature type="compositionally biased region" description="Low complexity" evidence="1">
    <location>
        <begin position="60"/>
        <end position="70"/>
    </location>
</feature>
<evidence type="ECO:0000256" key="1">
    <source>
        <dbReference type="SAM" id="MobiDB-lite"/>
    </source>
</evidence>